<dbReference type="InterPro" id="IPR011992">
    <property type="entry name" value="EF-hand-dom_pair"/>
</dbReference>
<dbReference type="SUPFAM" id="SSF47473">
    <property type="entry name" value="EF-hand"/>
    <property type="match status" value="1"/>
</dbReference>
<evidence type="ECO:0000313" key="4">
    <source>
        <dbReference type="Proteomes" id="UP001497497"/>
    </source>
</evidence>
<dbReference type="GO" id="GO:0005509">
    <property type="term" value="F:calcium ion binding"/>
    <property type="evidence" value="ECO:0007669"/>
    <property type="project" value="InterPro"/>
</dbReference>
<dbReference type="EMBL" id="CAXITT010000214">
    <property type="protein sequence ID" value="CAL1535876.1"/>
    <property type="molecule type" value="Genomic_DNA"/>
</dbReference>
<name>A0AAV2HPA0_LYMST</name>
<dbReference type="Gene3D" id="1.10.238.10">
    <property type="entry name" value="EF-hand"/>
    <property type="match status" value="1"/>
</dbReference>
<dbReference type="PROSITE" id="PS00018">
    <property type="entry name" value="EF_HAND_1"/>
    <property type="match status" value="1"/>
</dbReference>
<keyword evidence="1" id="KW-0106">Calcium</keyword>
<evidence type="ECO:0000313" key="3">
    <source>
        <dbReference type="EMBL" id="CAL1535876.1"/>
    </source>
</evidence>
<sequence length="110" mass="12745">MRASDFFYKINKDHDEGLQKSELYSLFNEAGLPVTGSVVDKIMEFMDTNDDGTIDLREFLLGDKRIKTISRKQLRGDQERKGQDTNYIKYSRTFQKAHIDPITNALKVKP</sequence>
<dbReference type="AlphaFoldDB" id="A0AAV2HPA0"/>
<proteinExistence type="predicted"/>
<gene>
    <name evidence="3" type="ORF">GSLYS_00009836001</name>
</gene>
<keyword evidence="4" id="KW-1185">Reference proteome</keyword>
<accession>A0AAV2HPA0</accession>
<dbReference type="InterPro" id="IPR002048">
    <property type="entry name" value="EF_hand_dom"/>
</dbReference>
<dbReference type="PROSITE" id="PS50222">
    <property type="entry name" value="EF_HAND_2"/>
    <property type="match status" value="1"/>
</dbReference>
<organism evidence="3 4">
    <name type="scientific">Lymnaea stagnalis</name>
    <name type="common">Great pond snail</name>
    <name type="synonym">Helix stagnalis</name>
    <dbReference type="NCBI Taxonomy" id="6523"/>
    <lineage>
        <taxon>Eukaryota</taxon>
        <taxon>Metazoa</taxon>
        <taxon>Spiralia</taxon>
        <taxon>Lophotrochozoa</taxon>
        <taxon>Mollusca</taxon>
        <taxon>Gastropoda</taxon>
        <taxon>Heterobranchia</taxon>
        <taxon>Euthyneura</taxon>
        <taxon>Panpulmonata</taxon>
        <taxon>Hygrophila</taxon>
        <taxon>Lymnaeoidea</taxon>
        <taxon>Lymnaeidae</taxon>
        <taxon>Lymnaea</taxon>
    </lineage>
</organism>
<dbReference type="Proteomes" id="UP001497497">
    <property type="component" value="Unassembled WGS sequence"/>
</dbReference>
<protein>
    <recommendedName>
        <fullName evidence="2">EF-hand domain-containing protein</fullName>
    </recommendedName>
</protein>
<evidence type="ECO:0000256" key="1">
    <source>
        <dbReference type="ARBA" id="ARBA00022837"/>
    </source>
</evidence>
<reference evidence="3 4" key="1">
    <citation type="submission" date="2024-04" db="EMBL/GenBank/DDBJ databases">
        <authorList>
            <consortium name="Genoscope - CEA"/>
            <person name="William W."/>
        </authorList>
    </citation>
    <scope>NUCLEOTIDE SEQUENCE [LARGE SCALE GENOMIC DNA]</scope>
</reference>
<comment type="caution">
    <text evidence="3">The sequence shown here is derived from an EMBL/GenBank/DDBJ whole genome shotgun (WGS) entry which is preliminary data.</text>
</comment>
<feature type="domain" description="EF-hand" evidence="2">
    <location>
        <begin position="34"/>
        <end position="69"/>
    </location>
</feature>
<evidence type="ECO:0000259" key="2">
    <source>
        <dbReference type="PROSITE" id="PS50222"/>
    </source>
</evidence>
<dbReference type="InterPro" id="IPR018247">
    <property type="entry name" value="EF_Hand_1_Ca_BS"/>
</dbReference>
<dbReference type="CDD" id="cd00051">
    <property type="entry name" value="EFh"/>
    <property type="match status" value="1"/>
</dbReference>